<reference evidence="2" key="1">
    <citation type="journal article" date="2016" name="Insect Biochem. Mol. Biol.">
        <title>Multifaceted biological insights from a draft genome sequence of the tobacco hornworm moth, Manduca sexta.</title>
        <authorList>
            <person name="Kanost M.R."/>
            <person name="Arrese E.L."/>
            <person name="Cao X."/>
            <person name="Chen Y.R."/>
            <person name="Chellapilla S."/>
            <person name="Goldsmith M.R."/>
            <person name="Grosse-Wilde E."/>
            <person name="Heckel D.G."/>
            <person name="Herndon N."/>
            <person name="Jiang H."/>
            <person name="Papanicolaou A."/>
            <person name="Qu J."/>
            <person name="Soulages J.L."/>
            <person name="Vogel H."/>
            <person name="Walters J."/>
            <person name="Waterhouse R.M."/>
            <person name="Ahn S.J."/>
            <person name="Almeida F.C."/>
            <person name="An C."/>
            <person name="Aqrawi P."/>
            <person name="Bretschneider A."/>
            <person name="Bryant W.B."/>
            <person name="Bucks S."/>
            <person name="Chao H."/>
            <person name="Chevignon G."/>
            <person name="Christen J.M."/>
            <person name="Clarke D.F."/>
            <person name="Dittmer N.T."/>
            <person name="Ferguson L.C.F."/>
            <person name="Garavelou S."/>
            <person name="Gordon K.H.J."/>
            <person name="Gunaratna R.T."/>
            <person name="Han Y."/>
            <person name="Hauser F."/>
            <person name="He Y."/>
            <person name="Heidel-Fischer H."/>
            <person name="Hirsh A."/>
            <person name="Hu Y."/>
            <person name="Jiang H."/>
            <person name="Kalra D."/>
            <person name="Klinner C."/>
            <person name="Konig C."/>
            <person name="Kovar C."/>
            <person name="Kroll A.R."/>
            <person name="Kuwar S.S."/>
            <person name="Lee S.L."/>
            <person name="Lehman R."/>
            <person name="Li K."/>
            <person name="Li Z."/>
            <person name="Liang H."/>
            <person name="Lovelace S."/>
            <person name="Lu Z."/>
            <person name="Mansfield J.H."/>
            <person name="McCulloch K.J."/>
            <person name="Mathew T."/>
            <person name="Morton B."/>
            <person name="Muzny D.M."/>
            <person name="Neunemann D."/>
            <person name="Ongeri F."/>
            <person name="Pauchet Y."/>
            <person name="Pu L.L."/>
            <person name="Pyrousis I."/>
            <person name="Rao X.J."/>
            <person name="Redding A."/>
            <person name="Roesel C."/>
            <person name="Sanchez-Gracia A."/>
            <person name="Schaack S."/>
            <person name="Shukla A."/>
            <person name="Tetreau G."/>
            <person name="Wang Y."/>
            <person name="Xiong G.H."/>
            <person name="Traut W."/>
            <person name="Walsh T.K."/>
            <person name="Worley K.C."/>
            <person name="Wu D."/>
            <person name="Wu W."/>
            <person name="Wu Y.Q."/>
            <person name="Zhang X."/>
            <person name="Zou Z."/>
            <person name="Zucker H."/>
            <person name="Briscoe A.D."/>
            <person name="Burmester T."/>
            <person name="Clem R.J."/>
            <person name="Feyereisen R."/>
            <person name="Grimmelikhuijzen C.J.P."/>
            <person name="Hamodrakas S.J."/>
            <person name="Hansson B.S."/>
            <person name="Huguet E."/>
            <person name="Jermiin L.S."/>
            <person name="Lan Q."/>
            <person name="Lehman H.K."/>
            <person name="Lorenzen M."/>
            <person name="Merzendorfer H."/>
            <person name="Michalopoulos I."/>
            <person name="Morton D.B."/>
            <person name="Muthukrishnan S."/>
            <person name="Oakeshott J.G."/>
            <person name="Palmer W."/>
            <person name="Park Y."/>
            <person name="Passarelli A.L."/>
            <person name="Rozas J."/>
            <person name="Schwartz L.M."/>
            <person name="Smith W."/>
            <person name="Southgate A."/>
            <person name="Vilcinskas A."/>
            <person name="Vogt R."/>
            <person name="Wang P."/>
            <person name="Werren J."/>
            <person name="Yu X.Q."/>
            <person name="Zhou J.J."/>
            <person name="Brown S.J."/>
            <person name="Scherer S.E."/>
            <person name="Richards S."/>
            <person name="Blissard G.W."/>
        </authorList>
    </citation>
    <scope>NUCLEOTIDE SEQUENCE</scope>
</reference>
<protein>
    <submittedName>
        <fullName evidence="2">Uncharacterized protein</fullName>
    </submittedName>
</protein>
<proteinExistence type="predicted"/>
<feature type="compositionally biased region" description="Polar residues" evidence="1">
    <location>
        <begin position="42"/>
        <end position="68"/>
    </location>
</feature>
<evidence type="ECO:0000256" key="1">
    <source>
        <dbReference type="SAM" id="MobiDB-lite"/>
    </source>
</evidence>
<gene>
    <name evidence="2" type="ORF">O3G_MSEX012931</name>
</gene>
<name>A0A921ZPS9_MANSE</name>
<evidence type="ECO:0000313" key="3">
    <source>
        <dbReference type="Proteomes" id="UP000791440"/>
    </source>
</evidence>
<sequence>MGDIESDSDNNSKNDPESNSKNGSENSKNESNYSKNDSDNNAKTTVGQTSDSVEQNTESNEINQGSDASDQEEENDLNQSKNNKETDENDSSNNDPDSDTPRFQLKEEKRSVMAGDTFTPSEMLPIAKKLLSKVENPGEGKGIVSSAKNSQELSDRLFEAFFLTHKRIVTLKDFDISGLDALQALALSGEPANLRTASESVTATPKYRILNFEGQYVGVDTKPRQCHYRLITKKDNTGRTKPNKNKRRQVIDLASRLAKKRRLVVKAGLRDEKIKNANKSPKDIGQPKKRVKIRSKQKPNIVYLKKSKTNVLRSNQNKYNADSLKGIKNNDISNTSTPACRWQYKCQDMSNLDTCRLHTKCKQEVNKPANNLVGDNHNEEYTLALKRFRKMLRISDVDEEVEKILENRIINLRPPHMKGVERIETLAEYFNKIIISEF</sequence>
<dbReference type="AlphaFoldDB" id="A0A921ZPS9"/>
<keyword evidence="3" id="KW-1185">Reference proteome</keyword>
<dbReference type="EMBL" id="JH668788">
    <property type="protein sequence ID" value="KAG6461922.1"/>
    <property type="molecule type" value="Genomic_DNA"/>
</dbReference>
<dbReference type="Proteomes" id="UP000791440">
    <property type="component" value="Unassembled WGS sequence"/>
</dbReference>
<organism evidence="2 3">
    <name type="scientific">Manduca sexta</name>
    <name type="common">Tobacco hawkmoth</name>
    <name type="synonym">Tobacco hornworm</name>
    <dbReference type="NCBI Taxonomy" id="7130"/>
    <lineage>
        <taxon>Eukaryota</taxon>
        <taxon>Metazoa</taxon>
        <taxon>Ecdysozoa</taxon>
        <taxon>Arthropoda</taxon>
        <taxon>Hexapoda</taxon>
        <taxon>Insecta</taxon>
        <taxon>Pterygota</taxon>
        <taxon>Neoptera</taxon>
        <taxon>Endopterygota</taxon>
        <taxon>Lepidoptera</taxon>
        <taxon>Glossata</taxon>
        <taxon>Ditrysia</taxon>
        <taxon>Bombycoidea</taxon>
        <taxon>Sphingidae</taxon>
        <taxon>Sphinginae</taxon>
        <taxon>Sphingini</taxon>
        <taxon>Manduca</taxon>
    </lineage>
</organism>
<accession>A0A921ZPS9</accession>
<evidence type="ECO:0000313" key="2">
    <source>
        <dbReference type="EMBL" id="KAG6461922.1"/>
    </source>
</evidence>
<reference evidence="2" key="2">
    <citation type="submission" date="2020-12" db="EMBL/GenBank/DDBJ databases">
        <authorList>
            <person name="Kanost M."/>
        </authorList>
    </citation>
    <scope>NUCLEOTIDE SEQUENCE</scope>
</reference>
<feature type="compositionally biased region" description="Low complexity" evidence="1">
    <location>
        <begin position="19"/>
        <end position="41"/>
    </location>
</feature>
<feature type="region of interest" description="Disordered" evidence="1">
    <location>
        <begin position="1"/>
        <end position="118"/>
    </location>
</feature>
<comment type="caution">
    <text evidence="2">The sequence shown here is derived from an EMBL/GenBank/DDBJ whole genome shotgun (WGS) entry which is preliminary data.</text>
</comment>